<accession>A2F5F7</accession>
<protein>
    <submittedName>
        <fullName evidence="1">Surface antigen BspA-like</fullName>
    </submittedName>
</protein>
<dbReference type="InParanoid" id="A2F5F7"/>
<gene>
    <name evidence="1" type="ORF">TVAG_425070</name>
</gene>
<dbReference type="PANTHER" id="PTHR45661">
    <property type="entry name" value="SURFACE ANTIGEN"/>
    <property type="match status" value="1"/>
</dbReference>
<dbReference type="InterPro" id="IPR032675">
    <property type="entry name" value="LRR_dom_sf"/>
</dbReference>
<dbReference type="Gene3D" id="3.80.10.10">
    <property type="entry name" value="Ribonuclease Inhibitor"/>
    <property type="match status" value="3"/>
</dbReference>
<proteinExistence type="predicted"/>
<dbReference type="VEuPathDB" id="TrichDB:TVAG_425070"/>
<dbReference type="PANTHER" id="PTHR45661:SF3">
    <property type="entry name" value="IG-LIKE DOMAIN-CONTAINING PROTEIN"/>
    <property type="match status" value="1"/>
</dbReference>
<dbReference type="KEGG" id="tva:4757690"/>
<dbReference type="SUPFAM" id="SSF52058">
    <property type="entry name" value="L domain-like"/>
    <property type="match status" value="3"/>
</dbReference>
<reference evidence="1" key="1">
    <citation type="submission" date="2006-10" db="EMBL/GenBank/DDBJ databases">
        <authorList>
            <person name="Amadeo P."/>
            <person name="Zhao Q."/>
            <person name="Wortman J."/>
            <person name="Fraser-Liggett C."/>
            <person name="Carlton J."/>
        </authorList>
    </citation>
    <scope>NUCLEOTIDE SEQUENCE</scope>
    <source>
        <strain evidence="1">G3</strain>
    </source>
</reference>
<evidence type="ECO:0000313" key="2">
    <source>
        <dbReference type="Proteomes" id="UP000001542"/>
    </source>
</evidence>
<keyword evidence="2" id="KW-1185">Reference proteome</keyword>
<dbReference type="VEuPathDB" id="TrichDB:TVAGG3_0635700"/>
<sequence>MTATFYPPKKSDSAIIPNGILATGYASFIVSNINGLTIPDSVTKIEGFSFYGTKLTEVNLPNSITYIGEVKTLISMKLPLNIYELKIGCFFNTRLTSIELPESLKIINSGCFTNCPNLKRVVLPENLTTLNGKVFDTTTELVFKENSNFYINDYYVIMTKDNQTVSQYIGGNEAKEIPILSDVIEIKSSSFKDKSLLRKIIFETNSKLKIVQNEAFSGCNNIECIELPRSLTKIGGKAFYNCYKLKSITLSECTSLGKNVFENCNELTTISMEDSSLTILGDSVFSNCTSLNNIYLPISLTTIGFSTFSGCTSLTLVLFHDKISSIGNNCFENCNLEEVDLSICTSLTSISEYCFSGNTHLSEIKLPSTISVINSYSFSNTGILIFTCPLSLEKIYSDSFLSCVSLSTIVIPSECRLSSISGGSFRNCFSIKNITCKNSNYVVVTGALFDIHMTSLILFPPASPVKFFSLPGSTTNIGEGAFMSCINLVSIMIPSDSVIEISQNAFEGCDHLSCGCEIENQSKTFLTTLISISKLPSRCTHDCLSLCSIKIINNIQSNFLIHPFIAMLL</sequence>
<dbReference type="Pfam" id="PF13306">
    <property type="entry name" value="LRR_5"/>
    <property type="match status" value="4"/>
</dbReference>
<dbReference type="InterPro" id="IPR053139">
    <property type="entry name" value="Surface_bspA-like"/>
</dbReference>
<dbReference type="SMR" id="A2F5F7"/>
<name>A2F5F7_TRIV3</name>
<dbReference type="RefSeq" id="XP_001312800.1">
    <property type="nucleotide sequence ID" value="XM_001312799.1"/>
</dbReference>
<dbReference type="AlphaFoldDB" id="A2F5F7"/>
<dbReference type="Proteomes" id="UP000001542">
    <property type="component" value="Unassembled WGS sequence"/>
</dbReference>
<organism evidence="1 2">
    <name type="scientific">Trichomonas vaginalis (strain ATCC PRA-98 / G3)</name>
    <dbReference type="NCBI Taxonomy" id="412133"/>
    <lineage>
        <taxon>Eukaryota</taxon>
        <taxon>Metamonada</taxon>
        <taxon>Parabasalia</taxon>
        <taxon>Trichomonadida</taxon>
        <taxon>Trichomonadidae</taxon>
        <taxon>Trichomonas</taxon>
    </lineage>
</organism>
<evidence type="ECO:0000313" key="1">
    <source>
        <dbReference type="EMBL" id="EAX99870.1"/>
    </source>
</evidence>
<dbReference type="OrthoDB" id="329835at2759"/>
<dbReference type="EMBL" id="DS113622">
    <property type="protein sequence ID" value="EAX99870.1"/>
    <property type="molecule type" value="Genomic_DNA"/>
</dbReference>
<dbReference type="STRING" id="5722.A2F5F7"/>
<reference evidence="1" key="2">
    <citation type="journal article" date="2007" name="Science">
        <title>Draft genome sequence of the sexually transmitted pathogen Trichomonas vaginalis.</title>
        <authorList>
            <person name="Carlton J.M."/>
            <person name="Hirt R.P."/>
            <person name="Silva J.C."/>
            <person name="Delcher A.L."/>
            <person name="Schatz M."/>
            <person name="Zhao Q."/>
            <person name="Wortman J.R."/>
            <person name="Bidwell S.L."/>
            <person name="Alsmark U.C.M."/>
            <person name="Besteiro S."/>
            <person name="Sicheritz-Ponten T."/>
            <person name="Noel C.J."/>
            <person name="Dacks J.B."/>
            <person name="Foster P.G."/>
            <person name="Simillion C."/>
            <person name="Van de Peer Y."/>
            <person name="Miranda-Saavedra D."/>
            <person name="Barton G.J."/>
            <person name="Westrop G.D."/>
            <person name="Mueller S."/>
            <person name="Dessi D."/>
            <person name="Fiori P.L."/>
            <person name="Ren Q."/>
            <person name="Paulsen I."/>
            <person name="Zhang H."/>
            <person name="Bastida-Corcuera F.D."/>
            <person name="Simoes-Barbosa A."/>
            <person name="Brown M.T."/>
            <person name="Hayes R.D."/>
            <person name="Mukherjee M."/>
            <person name="Okumura C.Y."/>
            <person name="Schneider R."/>
            <person name="Smith A.J."/>
            <person name="Vanacova S."/>
            <person name="Villalvazo M."/>
            <person name="Haas B.J."/>
            <person name="Pertea M."/>
            <person name="Feldblyum T.V."/>
            <person name="Utterback T.R."/>
            <person name="Shu C.L."/>
            <person name="Osoegawa K."/>
            <person name="de Jong P.J."/>
            <person name="Hrdy I."/>
            <person name="Horvathova L."/>
            <person name="Zubacova Z."/>
            <person name="Dolezal P."/>
            <person name="Malik S.B."/>
            <person name="Logsdon J.M. Jr."/>
            <person name="Henze K."/>
            <person name="Gupta A."/>
            <person name="Wang C.C."/>
            <person name="Dunne R.L."/>
            <person name="Upcroft J.A."/>
            <person name="Upcroft P."/>
            <person name="White O."/>
            <person name="Salzberg S.L."/>
            <person name="Tang P."/>
            <person name="Chiu C.-H."/>
            <person name="Lee Y.-S."/>
            <person name="Embley T.M."/>
            <person name="Coombs G.H."/>
            <person name="Mottram J.C."/>
            <person name="Tachezy J."/>
            <person name="Fraser-Liggett C.M."/>
            <person name="Johnson P.J."/>
        </authorList>
    </citation>
    <scope>NUCLEOTIDE SEQUENCE [LARGE SCALE GENOMIC DNA]</scope>
    <source>
        <strain evidence="1">G3</strain>
    </source>
</reference>
<dbReference type="InterPro" id="IPR026906">
    <property type="entry name" value="LRR_5"/>
</dbReference>